<gene>
    <name evidence="3" type="ORF">PACLA_8A084265</name>
</gene>
<feature type="compositionally biased region" description="Basic and acidic residues" evidence="2">
    <location>
        <begin position="399"/>
        <end position="418"/>
    </location>
</feature>
<accession>A0A6S7LSU3</accession>
<name>A0A6S7LSU3_PARCT</name>
<feature type="region of interest" description="Disordered" evidence="2">
    <location>
        <begin position="260"/>
        <end position="433"/>
    </location>
</feature>
<feature type="compositionally biased region" description="Polar residues" evidence="2">
    <location>
        <begin position="380"/>
        <end position="398"/>
    </location>
</feature>
<dbReference type="Pfam" id="PF00566">
    <property type="entry name" value="RabGAP-TBC"/>
    <property type="match status" value="1"/>
</dbReference>
<dbReference type="Gene3D" id="1.10.8.270">
    <property type="entry name" value="putative rabgap domain of human tbc1 domain family member 14 like domains"/>
    <property type="match status" value="1"/>
</dbReference>
<sequence length="491" mass="56352">MPKAEYDKFWLNVQCTVDKDVVRTDRSHPYFAGNDNPNVEIMRQILLNYAYYQPEMGYSQGMSDLLASILSTVQDEVDAFWCFVGLMERSLFVTSPKDDSMDCQLLYLKELLRMMAAKFYAHLLLEDEGMDLLFCHRWLLLGFKREFHDLHVLRMWEACWSHYQTEFFHIFISVAIVLEYGDLVWQKSMRVDEMLNYFNNLALEMDGDRVLKQARSLLYQFRRLAGIPCTLRGLLSGPGAWDSATLPEIECTCHETSTCKYSNPPRQGKRFSQESTGVSEKQDSDERVLVNTNGHGTDNKPSSDGIDSNELNFKEHQENGSSNLKDEIPNEEQKLDSSDSKEEHENGVESNEFDCEEHQENGTTSLQDETSKEKQKVDSSELNGQNCDDLSPEMNENTNLKDENEHEEQTIDTSEQKNDGLSPRKQQNLNESADLKVEIQTEEPKVDNCDLTEYNQAVDLSPEEQQANDKMCSSVDTISEQVDNRVGTTDT</sequence>
<dbReference type="SUPFAM" id="SSF47923">
    <property type="entry name" value="Ypt/Rab-GAP domain of gyp1p"/>
    <property type="match status" value="2"/>
</dbReference>
<dbReference type="SMART" id="SM00164">
    <property type="entry name" value="TBC"/>
    <property type="match status" value="1"/>
</dbReference>
<dbReference type="OrthoDB" id="10264062at2759"/>
<evidence type="ECO:0000256" key="1">
    <source>
        <dbReference type="ARBA" id="ARBA00022468"/>
    </source>
</evidence>
<evidence type="ECO:0000313" key="4">
    <source>
        <dbReference type="Proteomes" id="UP001152795"/>
    </source>
</evidence>
<proteinExistence type="predicted"/>
<dbReference type="InterPro" id="IPR035969">
    <property type="entry name" value="Rab-GAP_TBC_sf"/>
</dbReference>
<feature type="compositionally biased region" description="Basic and acidic residues" evidence="2">
    <location>
        <begin position="312"/>
        <end position="347"/>
    </location>
</feature>
<feature type="compositionally biased region" description="Basic and acidic residues" evidence="2">
    <location>
        <begin position="369"/>
        <end position="379"/>
    </location>
</feature>
<feature type="region of interest" description="Disordered" evidence="2">
    <location>
        <begin position="461"/>
        <end position="491"/>
    </location>
</feature>
<protein>
    <submittedName>
        <fullName evidence="3">TBC1 domain family member 16-like</fullName>
    </submittedName>
</protein>
<keyword evidence="4" id="KW-1185">Reference proteome</keyword>
<feature type="compositionally biased region" description="Polar residues" evidence="2">
    <location>
        <begin position="474"/>
        <end position="491"/>
    </location>
</feature>
<dbReference type="EMBL" id="CACRXK020028615">
    <property type="protein sequence ID" value="CAB4041619.1"/>
    <property type="molecule type" value="Genomic_DNA"/>
</dbReference>
<feature type="compositionally biased region" description="Polar residues" evidence="2">
    <location>
        <begin position="290"/>
        <end position="311"/>
    </location>
</feature>
<dbReference type="Proteomes" id="UP001152795">
    <property type="component" value="Unassembled WGS sequence"/>
</dbReference>
<keyword evidence="1" id="KW-0343">GTPase activation</keyword>
<dbReference type="PROSITE" id="PS50086">
    <property type="entry name" value="TBC_RABGAP"/>
    <property type="match status" value="1"/>
</dbReference>
<dbReference type="GO" id="GO:0005769">
    <property type="term" value="C:early endosome"/>
    <property type="evidence" value="ECO:0007669"/>
    <property type="project" value="TreeGrafter"/>
</dbReference>
<dbReference type="GO" id="GO:0005096">
    <property type="term" value="F:GTPase activator activity"/>
    <property type="evidence" value="ECO:0007669"/>
    <property type="project" value="UniProtKB-KW"/>
</dbReference>
<evidence type="ECO:0000313" key="3">
    <source>
        <dbReference type="EMBL" id="CAB4041619.1"/>
    </source>
</evidence>
<dbReference type="FunFam" id="1.10.472.80:FF:000020">
    <property type="entry name" value="TBC1 domain family, member 16"/>
    <property type="match status" value="1"/>
</dbReference>
<dbReference type="PANTHER" id="PTHR22957">
    <property type="entry name" value="TBC1 DOMAIN FAMILY MEMBER GTPASE-ACTIVATING PROTEIN"/>
    <property type="match status" value="1"/>
</dbReference>
<organism evidence="3 4">
    <name type="scientific">Paramuricea clavata</name>
    <name type="common">Red gorgonian</name>
    <name type="synonym">Violescent sea-whip</name>
    <dbReference type="NCBI Taxonomy" id="317549"/>
    <lineage>
        <taxon>Eukaryota</taxon>
        <taxon>Metazoa</taxon>
        <taxon>Cnidaria</taxon>
        <taxon>Anthozoa</taxon>
        <taxon>Octocorallia</taxon>
        <taxon>Malacalcyonacea</taxon>
        <taxon>Plexauridae</taxon>
        <taxon>Paramuricea</taxon>
    </lineage>
</organism>
<dbReference type="PANTHER" id="PTHR22957:SF547">
    <property type="entry name" value="TBC1 DOMAIN FAMILY MEMBER 16"/>
    <property type="match status" value="1"/>
</dbReference>
<reference evidence="3" key="1">
    <citation type="submission" date="2020-04" db="EMBL/GenBank/DDBJ databases">
        <authorList>
            <person name="Alioto T."/>
            <person name="Alioto T."/>
            <person name="Gomez Garrido J."/>
        </authorList>
    </citation>
    <scope>NUCLEOTIDE SEQUENCE</scope>
    <source>
        <strain evidence="3">A484AB</strain>
    </source>
</reference>
<dbReference type="Gene3D" id="1.10.472.80">
    <property type="entry name" value="Ypt/Rab-GAP domain of gyp1p, domain 3"/>
    <property type="match status" value="1"/>
</dbReference>
<dbReference type="InterPro" id="IPR000195">
    <property type="entry name" value="Rab-GAP-TBC_dom"/>
</dbReference>
<dbReference type="AlphaFoldDB" id="A0A6S7LSU3"/>
<comment type="caution">
    <text evidence="3">The sequence shown here is derived from an EMBL/GenBank/DDBJ whole genome shotgun (WGS) entry which is preliminary data.</text>
</comment>
<evidence type="ECO:0000256" key="2">
    <source>
        <dbReference type="SAM" id="MobiDB-lite"/>
    </source>
</evidence>